<sequence>MPERSFQNISLDLRDSVATLTLNRPPLNILNIQTLQEMNEAIESLNKKSGVRVLVVTSEGEKAFSAGVDVAEHTKDKVKEMVDIFNQFFFLLEDVDGVTIAAVKGAALGGGCEVAMACDLIFAADNLKIGQPEIKLAVIAPIACAYLPRLIGLSKTNELLLSGDLIGAEEALRIGLINKVVSLDSFEQELQSFVKRFSSNSLVGIKHTKKSIRLGLKDSYPQSLEKIGQLYLRELMDTKDANEGLSAFLEKRKPSFKDI</sequence>
<dbReference type="Pfam" id="PF00378">
    <property type="entry name" value="ECH_1"/>
    <property type="match status" value="1"/>
</dbReference>
<protein>
    <submittedName>
        <fullName evidence="1">Enoyl-CoA hydratase/isomerase family protein</fullName>
    </submittedName>
</protein>
<comment type="caution">
    <text evidence="1">The sequence shown here is derived from an EMBL/GenBank/DDBJ whole genome shotgun (WGS) entry which is preliminary data.</text>
</comment>
<dbReference type="CDD" id="cd06558">
    <property type="entry name" value="crotonase-like"/>
    <property type="match status" value="1"/>
</dbReference>
<proteinExistence type="predicted"/>
<dbReference type="Gene3D" id="3.90.226.10">
    <property type="entry name" value="2-enoyl-CoA Hydratase, Chain A, domain 1"/>
    <property type="match status" value="1"/>
</dbReference>
<organism evidence="1 2">
    <name type="scientific">candidate division TA06 bacterium</name>
    <dbReference type="NCBI Taxonomy" id="2250710"/>
    <lineage>
        <taxon>Bacteria</taxon>
        <taxon>Bacteria division TA06</taxon>
    </lineage>
</organism>
<evidence type="ECO:0000313" key="2">
    <source>
        <dbReference type="Proteomes" id="UP000315525"/>
    </source>
</evidence>
<dbReference type="GO" id="GO:0016853">
    <property type="term" value="F:isomerase activity"/>
    <property type="evidence" value="ECO:0007669"/>
    <property type="project" value="UniProtKB-KW"/>
</dbReference>
<accession>A0A523UY62</accession>
<dbReference type="AlphaFoldDB" id="A0A523UY62"/>
<dbReference type="PANTHER" id="PTHR11941">
    <property type="entry name" value="ENOYL-COA HYDRATASE-RELATED"/>
    <property type="match status" value="1"/>
</dbReference>
<dbReference type="InterPro" id="IPR001753">
    <property type="entry name" value="Enoyl-CoA_hydra/iso"/>
</dbReference>
<dbReference type="EMBL" id="SOJN01000020">
    <property type="protein sequence ID" value="TET47466.1"/>
    <property type="molecule type" value="Genomic_DNA"/>
</dbReference>
<dbReference type="Proteomes" id="UP000315525">
    <property type="component" value="Unassembled WGS sequence"/>
</dbReference>
<dbReference type="SUPFAM" id="SSF52096">
    <property type="entry name" value="ClpP/crotonase"/>
    <property type="match status" value="1"/>
</dbReference>
<name>A0A523UY62_UNCT6</name>
<dbReference type="GO" id="GO:0006635">
    <property type="term" value="P:fatty acid beta-oxidation"/>
    <property type="evidence" value="ECO:0007669"/>
    <property type="project" value="TreeGrafter"/>
</dbReference>
<gene>
    <name evidence="1" type="ORF">E3J62_01445</name>
</gene>
<reference evidence="1 2" key="1">
    <citation type="submission" date="2019-03" db="EMBL/GenBank/DDBJ databases">
        <title>Metabolic potential of uncultured bacteria and archaea associated with petroleum seepage in deep-sea sediments.</title>
        <authorList>
            <person name="Dong X."/>
            <person name="Hubert C."/>
        </authorList>
    </citation>
    <scope>NUCLEOTIDE SEQUENCE [LARGE SCALE GENOMIC DNA]</scope>
    <source>
        <strain evidence="1">E44_bin18</strain>
    </source>
</reference>
<keyword evidence="1" id="KW-0413">Isomerase</keyword>
<evidence type="ECO:0000313" key="1">
    <source>
        <dbReference type="EMBL" id="TET47466.1"/>
    </source>
</evidence>
<dbReference type="PANTHER" id="PTHR11941:SF54">
    <property type="entry name" value="ENOYL-COA HYDRATASE, MITOCHONDRIAL"/>
    <property type="match status" value="1"/>
</dbReference>
<dbReference type="InterPro" id="IPR029045">
    <property type="entry name" value="ClpP/crotonase-like_dom_sf"/>
</dbReference>